<dbReference type="SUPFAM" id="SSF48452">
    <property type="entry name" value="TPR-like"/>
    <property type="match status" value="1"/>
</dbReference>
<dbReference type="PANTHER" id="PTHR45783:SF3">
    <property type="entry name" value="KINESIN LIGHT CHAIN"/>
    <property type="match status" value="1"/>
</dbReference>
<gene>
    <name evidence="5" type="ORF">IPJ27_21455</name>
</gene>
<keyword evidence="2" id="KW-0963">Cytoplasm</keyword>
<evidence type="ECO:0000313" key="5">
    <source>
        <dbReference type="EMBL" id="MBK7677101.1"/>
    </source>
</evidence>
<dbReference type="AlphaFoldDB" id="A0A935Q3X2"/>
<organism evidence="5 6">
    <name type="scientific">Candidatus Accumulibacter proximus</name>
    <dbReference type="NCBI Taxonomy" id="2954385"/>
    <lineage>
        <taxon>Bacteria</taxon>
        <taxon>Pseudomonadati</taxon>
        <taxon>Pseudomonadota</taxon>
        <taxon>Betaproteobacteria</taxon>
        <taxon>Candidatus Accumulibacter</taxon>
    </lineage>
</organism>
<dbReference type="GO" id="GO:0005737">
    <property type="term" value="C:cytoplasm"/>
    <property type="evidence" value="ECO:0007669"/>
    <property type="project" value="UniProtKB-SubCell"/>
</dbReference>
<dbReference type="EMBL" id="JADJMH010000034">
    <property type="protein sequence ID" value="MBK7677101.1"/>
    <property type="molecule type" value="Genomic_DNA"/>
</dbReference>
<keyword evidence="3" id="KW-0677">Repeat</keyword>
<protein>
    <submittedName>
        <fullName evidence="5">Tetratricopeptide repeat protein</fullName>
    </submittedName>
</protein>
<dbReference type="GO" id="GO:0005871">
    <property type="term" value="C:kinesin complex"/>
    <property type="evidence" value="ECO:0007669"/>
    <property type="project" value="InterPro"/>
</dbReference>
<dbReference type="Pfam" id="PF13374">
    <property type="entry name" value="TPR_10"/>
    <property type="match status" value="1"/>
</dbReference>
<comment type="caution">
    <text evidence="5">The sequence shown here is derived from an EMBL/GenBank/DDBJ whole genome shotgun (WGS) entry which is preliminary data.</text>
</comment>
<evidence type="ECO:0000256" key="4">
    <source>
        <dbReference type="ARBA" id="ARBA00022803"/>
    </source>
</evidence>
<dbReference type="GO" id="GO:0019894">
    <property type="term" value="F:kinesin binding"/>
    <property type="evidence" value="ECO:0007669"/>
    <property type="project" value="TreeGrafter"/>
</dbReference>
<dbReference type="InterPro" id="IPR002151">
    <property type="entry name" value="Kinesin_light"/>
</dbReference>
<evidence type="ECO:0000256" key="2">
    <source>
        <dbReference type="ARBA" id="ARBA00022490"/>
    </source>
</evidence>
<proteinExistence type="predicted"/>
<comment type="subcellular location">
    <subcellularLocation>
        <location evidence="1">Cytoplasm</location>
    </subcellularLocation>
</comment>
<reference evidence="5 6" key="1">
    <citation type="submission" date="2020-10" db="EMBL/GenBank/DDBJ databases">
        <title>Connecting structure to function with the recovery of over 1000 high-quality activated sludge metagenome-assembled genomes encoding full-length rRNA genes using long-read sequencing.</title>
        <authorList>
            <person name="Singleton C.M."/>
            <person name="Petriglieri F."/>
            <person name="Kristensen J.M."/>
            <person name="Kirkegaard R.H."/>
            <person name="Michaelsen T.Y."/>
            <person name="Andersen M.H."/>
            <person name="Karst S.M."/>
            <person name="Dueholm M.S."/>
            <person name="Nielsen P.H."/>
            <person name="Albertsen M."/>
        </authorList>
    </citation>
    <scope>NUCLEOTIDE SEQUENCE [LARGE SCALE GENOMIC DNA]</scope>
    <source>
        <strain evidence="5">EsbW_18-Q3-R4-48_BATAC.285</strain>
    </source>
</reference>
<dbReference type="PANTHER" id="PTHR45783">
    <property type="entry name" value="KINESIN LIGHT CHAIN"/>
    <property type="match status" value="1"/>
</dbReference>
<dbReference type="Pfam" id="PF13424">
    <property type="entry name" value="TPR_12"/>
    <property type="match status" value="1"/>
</dbReference>
<dbReference type="Proteomes" id="UP000697998">
    <property type="component" value="Unassembled WGS sequence"/>
</dbReference>
<evidence type="ECO:0000256" key="1">
    <source>
        <dbReference type="ARBA" id="ARBA00004496"/>
    </source>
</evidence>
<keyword evidence="4" id="KW-0802">TPR repeat</keyword>
<dbReference type="GO" id="GO:0007018">
    <property type="term" value="P:microtubule-based movement"/>
    <property type="evidence" value="ECO:0007669"/>
    <property type="project" value="TreeGrafter"/>
</dbReference>
<evidence type="ECO:0000313" key="6">
    <source>
        <dbReference type="Proteomes" id="UP000697998"/>
    </source>
</evidence>
<name>A0A935Q3X2_9PROT</name>
<sequence>MLPAESREAIEWRARQLNLQSGELARQRRFAEAIPVAREALGLSEQLHGKVHPNIAADLFTLASLYRAQGDLFNAEPLIQRAIGIDRQLYGERHPEVGADLMVLGQLQQDRSDRAAAERTYRESIAMLGAPGASAKYQLQLAQAHYLLGMLLRNERRPAEANTEFAAAVPVLEREAPAMAVEALLIMAEFERTNGRQARAQALLDRANQLRSR</sequence>
<dbReference type="InterPro" id="IPR011990">
    <property type="entry name" value="TPR-like_helical_dom_sf"/>
</dbReference>
<accession>A0A935Q3X2</accession>
<evidence type="ECO:0000256" key="3">
    <source>
        <dbReference type="ARBA" id="ARBA00022737"/>
    </source>
</evidence>
<dbReference type="Gene3D" id="1.25.40.10">
    <property type="entry name" value="Tetratricopeptide repeat domain"/>
    <property type="match status" value="1"/>
</dbReference>